<dbReference type="Proteomes" id="UP000515908">
    <property type="component" value="Chromosome 24"/>
</dbReference>
<organism evidence="3 4">
    <name type="scientific">Angomonas deanei</name>
    <dbReference type="NCBI Taxonomy" id="59799"/>
    <lineage>
        <taxon>Eukaryota</taxon>
        <taxon>Discoba</taxon>
        <taxon>Euglenozoa</taxon>
        <taxon>Kinetoplastea</taxon>
        <taxon>Metakinetoplastina</taxon>
        <taxon>Trypanosomatida</taxon>
        <taxon>Trypanosomatidae</taxon>
        <taxon>Strigomonadinae</taxon>
        <taxon>Angomonas</taxon>
    </lineage>
</organism>
<dbReference type="AlphaFoldDB" id="A0A7G2CUM1"/>
<gene>
    <name evidence="3" type="ORF">ADEAN_000964200</name>
</gene>
<feature type="coiled-coil region" evidence="1">
    <location>
        <begin position="42"/>
        <end position="146"/>
    </location>
</feature>
<keyword evidence="1" id="KW-0175">Coiled coil</keyword>
<reference evidence="3 4" key="1">
    <citation type="submission" date="2020-08" db="EMBL/GenBank/DDBJ databases">
        <authorList>
            <person name="Newling K."/>
            <person name="Davey J."/>
            <person name="Forrester S."/>
        </authorList>
    </citation>
    <scope>NUCLEOTIDE SEQUENCE [LARGE SCALE GENOMIC DNA]</scope>
    <source>
        <strain evidence="4">Crithidia deanei Carvalho (ATCC PRA-265)</strain>
    </source>
</reference>
<evidence type="ECO:0000313" key="3">
    <source>
        <dbReference type="EMBL" id="CAD2222103.1"/>
    </source>
</evidence>
<evidence type="ECO:0000313" key="4">
    <source>
        <dbReference type="Proteomes" id="UP000515908"/>
    </source>
</evidence>
<feature type="compositionally biased region" description="Polar residues" evidence="2">
    <location>
        <begin position="335"/>
        <end position="344"/>
    </location>
</feature>
<name>A0A7G2CUM1_9TRYP</name>
<accession>A0A7G2CUM1</accession>
<feature type="region of interest" description="Disordered" evidence="2">
    <location>
        <begin position="225"/>
        <end position="247"/>
    </location>
</feature>
<sequence length="440" mass="50313">MDPSLAAMKRTHVVDLNTMTREELIETAKKLSVKIKDKNVIMMEQERLLAENEERINTMTELINSLTSASPAPPSPHDHNETQPIQIQSLKEELENKTQQLTALQNKMNEWKEKVMHISQKDADRIAELEKEVIQLQQNNNKSSNNTSVDAYFGAPAPSAPADIFSPDSTHSRTTNPVDINVLVQEKVQEKLETWKTKTTVRLQEYLDTISRLETEVQQLKQENETLKTQQQTETPSTPVHNADGIPSAELAKIESWKIKVKEILNTNQNTIDTLQSQLTTSEQRVAQLEEELRTAHAAAEANRSKMSEWKSKVKKVVEEGEAEREALRRSLLQMEQQKSSTVVEEQHRDPNNNNNENENPKKEEDTLTEKIAQLEEEKKALQDHLTSREKTPLVPPSLYEEIQTLQETCSRLVGENNRLREDLRLLTAFKEQVDQALPP</sequence>
<evidence type="ECO:0000256" key="1">
    <source>
        <dbReference type="SAM" id="Coils"/>
    </source>
</evidence>
<dbReference type="EMBL" id="LR877168">
    <property type="protein sequence ID" value="CAD2222103.1"/>
    <property type="molecule type" value="Genomic_DNA"/>
</dbReference>
<dbReference type="VEuPathDB" id="TriTrypDB:ADEAN_000964200"/>
<proteinExistence type="predicted"/>
<protein>
    <submittedName>
        <fullName evidence="3">Uncharacterized protein</fullName>
    </submittedName>
</protein>
<keyword evidence="4" id="KW-1185">Reference proteome</keyword>
<evidence type="ECO:0000256" key="2">
    <source>
        <dbReference type="SAM" id="MobiDB-lite"/>
    </source>
</evidence>
<feature type="region of interest" description="Disordered" evidence="2">
    <location>
        <begin position="335"/>
        <end position="367"/>
    </location>
</feature>
<feature type="compositionally biased region" description="Polar residues" evidence="2">
    <location>
        <begin position="225"/>
        <end position="240"/>
    </location>
</feature>